<dbReference type="PROSITE" id="PS50022">
    <property type="entry name" value="FA58C_3"/>
    <property type="match status" value="1"/>
</dbReference>
<dbReference type="AlphaFoldDB" id="A0A812X9C9"/>
<evidence type="ECO:0000256" key="1">
    <source>
        <dbReference type="SAM" id="MobiDB-lite"/>
    </source>
</evidence>
<evidence type="ECO:0000313" key="4">
    <source>
        <dbReference type="Proteomes" id="UP000601435"/>
    </source>
</evidence>
<feature type="domain" description="F5/8 type C" evidence="2">
    <location>
        <begin position="853"/>
        <end position="944"/>
    </location>
</feature>
<organism evidence="3 4">
    <name type="scientific">Symbiodinium necroappetens</name>
    <dbReference type="NCBI Taxonomy" id="1628268"/>
    <lineage>
        <taxon>Eukaryota</taxon>
        <taxon>Sar</taxon>
        <taxon>Alveolata</taxon>
        <taxon>Dinophyceae</taxon>
        <taxon>Suessiales</taxon>
        <taxon>Symbiodiniaceae</taxon>
        <taxon>Symbiodinium</taxon>
    </lineage>
</organism>
<dbReference type="InterPro" id="IPR000421">
    <property type="entry name" value="FA58C"/>
</dbReference>
<proteinExistence type="predicted"/>
<dbReference type="Proteomes" id="UP000601435">
    <property type="component" value="Unassembled WGS sequence"/>
</dbReference>
<dbReference type="PANTHER" id="PTHR24543:SF291">
    <property type="entry name" value="SMOKE ALARM, ISOFORM D"/>
    <property type="match status" value="1"/>
</dbReference>
<feature type="compositionally biased region" description="Pro residues" evidence="1">
    <location>
        <begin position="160"/>
        <end position="170"/>
    </location>
</feature>
<protein>
    <recommendedName>
        <fullName evidence="2">F5/8 type C domain-containing protein</fullName>
    </recommendedName>
</protein>
<reference evidence="3" key="1">
    <citation type="submission" date="2021-02" db="EMBL/GenBank/DDBJ databases">
        <authorList>
            <person name="Dougan E. K."/>
            <person name="Rhodes N."/>
            <person name="Thang M."/>
            <person name="Chan C."/>
        </authorList>
    </citation>
    <scope>NUCLEOTIDE SEQUENCE</scope>
</reference>
<dbReference type="InterPro" id="IPR008979">
    <property type="entry name" value="Galactose-bd-like_sf"/>
</dbReference>
<dbReference type="OrthoDB" id="414581at2759"/>
<feature type="region of interest" description="Disordered" evidence="1">
    <location>
        <begin position="155"/>
        <end position="176"/>
    </location>
</feature>
<dbReference type="EMBL" id="CAJNJA010036208">
    <property type="protein sequence ID" value="CAE7717387.1"/>
    <property type="molecule type" value="Genomic_DNA"/>
</dbReference>
<accession>A0A812X9C9</accession>
<evidence type="ECO:0000259" key="2">
    <source>
        <dbReference type="PROSITE" id="PS50022"/>
    </source>
</evidence>
<dbReference type="Pfam" id="PF00754">
    <property type="entry name" value="F5_F8_type_C"/>
    <property type="match status" value="1"/>
</dbReference>
<dbReference type="PANTHER" id="PTHR24543">
    <property type="entry name" value="MULTICOPPER OXIDASE-RELATED"/>
    <property type="match status" value="1"/>
</dbReference>
<evidence type="ECO:0000313" key="3">
    <source>
        <dbReference type="EMBL" id="CAE7717387.1"/>
    </source>
</evidence>
<feature type="compositionally biased region" description="Low complexity" evidence="1">
    <location>
        <begin position="735"/>
        <end position="772"/>
    </location>
</feature>
<comment type="caution">
    <text evidence="3">The sequence shown here is derived from an EMBL/GenBank/DDBJ whole genome shotgun (WGS) entry which is preliminary data.</text>
</comment>
<dbReference type="Gene3D" id="2.60.120.260">
    <property type="entry name" value="Galactose-binding domain-like"/>
    <property type="match status" value="1"/>
</dbReference>
<sequence length="1028" mass="115982">MADRRGPWPHGPVDVWRLHAKPSLKELFDWHAVDGRLDGSGFTRLLQVQRESDGYKNYISDAFSRVLQAIIFNLSTNATLEWEDFLFPYQYSFFPHRRKWFAEFTLWSCLKVRRQTLPQGSLHYRYLPKTEARFMAAVGRSMVEWCNDHVSHRAKMPQALSPPPPPPPPRGGYQEESKALSVTAMLPQGCKIWGAKQATVRCSFPRKNAGQRGRLAVLVTGIKDRYYPRSAFKHVVVPAAREGYEVDYFALLDWQPSVATNRITGEAIGAFNPMHADNKRENRSVSSPQFANASVRQGLSLVTRLARASGASFLYLQFGGVQEDPPLHGCNRYLGRGSAEVMDYRRTRFAYKTVEFLWNLTLERSKREGVTAYTHVLWQREDAHWVDDLRLELFRNPWAVSGISVYGVCNAVPNFPTESYISDKVFLVGGVAAMSFFKLYDLVNCGNPSHELSQVERPEQFIVKATQALGLEFHELPWNSLPVIIGRHMKIYGYADIAVVFCLKFSRSCLFRPSGSRVAASIVPYRGCEVFATSSNMTQSTPTSVNVTDRDESVSNLRFEDYDLDSLDIGGGVNWTAPDPLEGTKFYSIQLEWDRTFEYRSAIAEVPVGEVDYQIPVDTYLGTYPYLYVFTKSSLFEQTTPVGLKVSDTSPQITNIEFSDQDLDVDEIGGNLTWTEPANWTLVTHYYIYFAKEDASTRRLASVGDGINASDISGGCSNATNGSNVSGCQFDEDTSASATSSSTSSTTTAITQTSTTSSTQTQTATSTTSTTTTGFTALTRSAQEHPFVDLRNCRRAVPSRPQSDICNPQRIQDFNELDPEADEFRSNPLLAAKKPEEGRLDGFCNLVLRKTTYIEFDFGTDMLIERIETKGRETIFQWVTKFSLSYTRNGYTWFDLPQVYEANNDRTTLVENIILPHSFLAMKLRLNQLEYFSFPCMRVDIFGCKRADTVGVEEINIPLETDFTPYDHILFFMASYLQEQSTPFAHRLNDEDGRVTDLAFIDQDLDQEELGGYVTFTPPPVLSSNIAS</sequence>
<dbReference type="SUPFAM" id="SSF49785">
    <property type="entry name" value="Galactose-binding domain-like"/>
    <property type="match status" value="1"/>
</dbReference>
<keyword evidence="4" id="KW-1185">Reference proteome</keyword>
<feature type="region of interest" description="Disordered" evidence="1">
    <location>
        <begin position="731"/>
        <end position="772"/>
    </location>
</feature>
<name>A0A812X9C9_9DINO</name>
<gene>
    <name evidence="3" type="ORF">SNEC2469_LOCUS20679</name>
</gene>